<evidence type="ECO:0000313" key="12">
    <source>
        <dbReference type="Proteomes" id="UP000807716"/>
    </source>
</evidence>
<reference evidence="11" key="1">
    <citation type="journal article" date="2020" name="Fungal Divers.">
        <title>Resolving the Mortierellaceae phylogeny through synthesis of multi-gene phylogenetics and phylogenomics.</title>
        <authorList>
            <person name="Vandepol N."/>
            <person name="Liber J."/>
            <person name="Desiro A."/>
            <person name="Na H."/>
            <person name="Kennedy M."/>
            <person name="Barry K."/>
            <person name="Grigoriev I.V."/>
            <person name="Miller A.N."/>
            <person name="O'Donnell K."/>
            <person name="Stajich J.E."/>
            <person name="Bonito G."/>
        </authorList>
    </citation>
    <scope>NUCLEOTIDE SEQUENCE</scope>
    <source>
        <strain evidence="11">BC1065</strain>
    </source>
</reference>
<dbReference type="EMBL" id="JAAAJB010000380">
    <property type="protein sequence ID" value="KAG0257011.1"/>
    <property type="molecule type" value="Genomic_DNA"/>
</dbReference>
<comment type="similarity">
    <text evidence="2">Belongs to the HOP2 family.</text>
</comment>
<dbReference type="Proteomes" id="UP000807716">
    <property type="component" value="Unassembled WGS sequence"/>
</dbReference>
<comment type="subcellular location">
    <subcellularLocation>
        <location evidence="1">Nucleus</location>
    </subcellularLocation>
</comment>
<evidence type="ECO:0000256" key="6">
    <source>
        <dbReference type="ARBA" id="ARBA00023242"/>
    </source>
</evidence>
<dbReference type="GO" id="GO:0000709">
    <property type="term" value="P:meiotic joint molecule formation"/>
    <property type="evidence" value="ECO:0007669"/>
    <property type="project" value="TreeGrafter"/>
</dbReference>
<dbReference type="GO" id="GO:0007129">
    <property type="term" value="P:homologous chromosome pairing at meiosis"/>
    <property type="evidence" value="ECO:0007669"/>
    <property type="project" value="TreeGrafter"/>
</dbReference>
<keyword evidence="7" id="KW-0469">Meiosis</keyword>
<accession>A0A9P6Q0H1</accession>
<dbReference type="AlphaFoldDB" id="A0A9P6Q0H1"/>
<dbReference type="Gene3D" id="1.10.10.10">
    <property type="entry name" value="Winged helix-like DNA-binding domain superfamily/Winged helix DNA-binding domain"/>
    <property type="match status" value="1"/>
</dbReference>
<gene>
    <name evidence="11" type="primary">PSMC3IP</name>
    <name evidence="11" type="ORF">DFQ27_005365</name>
</gene>
<evidence type="ECO:0000256" key="1">
    <source>
        <dbReference type="ARBA" id="ARBA00004123"/>
    </source>
</evidence>
<dbReference type="InterPro" id="IPR036388">
    <property type="entry name" value="WH-like_DNA-bd_sf"/>
</dbReference>
<dbReference type="GO" id="GO:0000794">
    <property type="term" value="C:condensed nuclear chromosome"/>
    <property type="evidence" value="ECO:0007669"/>
    <property type="project" value="TreeGrafter"/>
</dbReference>
<dbReference type="GO" id="GO:0010774">
    <property type="term" value="P:meiotic strand invasion involved in reciprocal meiotic recombination"/>
    <property type="evidence" value="ECO:0007669"/>
    <property type="project" value="TreeGrafter"/>
</dbReference>
<keyword evidence="5" id="KW-0233">DNA recombination</keyword>
<dbReference type="OrthoDB" id="272266at2759"/>
<evidence type="ECO:0000256" key="5">
    <source>
        <dbReference type="ARBA" id="ARBA00023172"/>
    </source>
</evidence>
<name>A0A9P6Q0H1_9FUNG</name>
<dbReference type="Pfam" id="PF07106">
    <property type="entry name" value="WHD_TBPIP"/>
    <property type="match status" value="1"/>
</dbReference>
<dbReference type="GO" id="GO:0003690">
    <property type="term" value="F:double-stranded DNA binding"/>
    <property type="evidence" value="ECO:0007669"/>
    <property type="project" value="TreeGrafter"/>
</dbReference>
<evidence type="ECO:0000256" key="2">
    <source>
        <dbReference type="ARBA" id="ARBA00007922"/>
    </source>
</evidence>
<dbReference type="InterPro" id="IPR010776">
    <property type="entry name" value="Hop2_WH_dom"/>
</dbReference>
<dbReference type="InterPro" id="IPR040661">
    <property type="entry name" value="LZ3wCH"/>
</dbReference>
<sequence length="217" mass="24296">MPKEKKSTGAEKTILEYLTKQNRPYGVTEIASNLHNTIGKAELQKALASLVDLGKVVTKLYGKQAIYCVNQENLATATSQELAQMDQALSRLQNQLAELKADNKQLSSKLSSMNSALPTDEIIQRAQALAAKNQENSSRLEQLRTGTQLVSASERQKVVKEMELHRKLWIQRRRLFKDMFGAMTENMPGRPKDLLEELGIEANDPVDILTTPSDLMQ</sequence>
<dbReference type="PANTHER" id="PTHR15938">
    <property type="entry name" value="TBP-1 INTERACTING PROTEIN"/>
    <property type="match status" value="1"/>
</dbReference>
<dbReference type="Pfam" id="PF18517">
    <property type="entry name" value="LZ3wCH"/>
    <property type="match status" value="1"/>
</dbReference>
<organism evidence="11 12">
    <name type="scientific">Actinomortierella ambigua</name>
    <dbReference type="NCBI Taxonomy" id="1343610"/>
    <lineage>
        <taxon>Eukaryota</taxon>
        <taxon>Fungi</taxon>
        <taxon>Fungi incertae sedis</taxon>
        <taxon>Mucoromycota</taxon>
        <taxon>Mortierellomycotina</taxon>
        <taxon>Mortierellomycetes</taxon>
        <taxon>Mortierellales</taxon>
        <taxon>Mortierellaceae</taxon>
        <taxon>Actinomortierella</taxon>
    </lineage>
</organism>
<dbReference type="GO" id="GO:0120231">
    <property type="term" value="C:DNA recombinase auxiliary factor complex"/>
    <property type="evidence" value="ECO:0007669"/>
    <property type="project" value="TreeGrafter"/>
</dbReference>
<evidence type="ECO:0000313" key="11">
    <source>
        <dbReference type="EMBL" id="KAG0257011.1"/>
    </source>
</evidence>
<proteinExistence type="inferred from homology"/>
<protein>
    <recommendedName>
        <fullName evidence="3">Homologous-pairing protein 2 homolog</fullName>
    </recommendedName>
</protein>
<comment type="caution">
    <text evidence="11">The sequence shown here is derived from an EMBL/GenBank/DDBJ whole genome shotgun (WGS) entry which is preliminary data.</text>
</comment>
<evidence type="ECO:0000256" key="3">
    <source>
        <dbReference type="ARBA" id="ARBA00016093"/>
    </source>
</evidence>
<feature type="coiled-coil region" evidence="8">
    <location>
        <begin position="75"/>
        <end position="143"/>
    </location>
</feature>
<evidence type="ECO:0000256" key="8">
    <source>
        <dbReference type="SAM" id="Coils"/>
    </source>
</evidence>
<dbReference type="GO" id="GO:0120230">
    <property type="term" value="F:recombinase activator activity"/>
    <property type="evidence" value="ECO:0007669"/>
    <property type="project" value="TreeGrafter"/>
</dbReference>
<evidence type="ECO:0000256" key="4">
    <source>
        <dbReference type="ARBA" id="ARBA00023054"/>
    </source>
</evidence>
<feature type="domain" description="Homologous-pairing protein 2 winged helix" evidence="9">
    <location>
        <begin position="10"/>
        <end position="70"/>
    </location>
</feature>
<evidence type="ECO:0000256" key="7">
    <source>
        <dbReference type="ARBA" id="ARBA00023254"/>
    </source>
</evidence>
<evidence type="ECO:0000259" key="9">
    <source>
        <dbReference type="Pfam" id="PF07106"/>
    </source>
</evidence>
<keyword evidence="12" id="KW-1185">Reference proteome</keyword>
<keyword evidence="6" id="KW-0539">Nucleus</keyword>
<feature type="domain" description="Leucine zipper with capping helix" evidence="10">
    <location>
        <begin position="151"/>
        <end position="202"/>
    </location>
</feature>
<dbReference type="PANTHER" id="PTHR15938:SF0">
    <property type="entry name" value="HOMOLOGOUS-PAIRING PROTEIN 2 HOMOLOG"/>
    <property type="match status" value="1"/>
</dbReference>
<keyword evidence="4 8" id="KW-0175">Coiled coil</keyword>
<evidence type="ECO:0000259" key="10">
    <source>
        <dbReference type="Pfam" id="PF18517"/>
    </source>
</evidence>